<name>A0A444YSP5_ARAHY</name>
<organism evidence="3 4">
    <name type="scientific">Arachis hypogaea</name>
    <name type="common">Peanut</name>
    <dbReference type="NCBI Taxonomy" id="3818"/>
    <lineage>
        <taxon>Eukaryota</taxon>
        <taxon>Viridiplantae</taxon>
        <taxon>Streptophyta</taxon>
        <taxon>Embryophyta</taxon>
        <taxon>Tracheophyta</taxon>
        <taxon>Spermatophyta</taxon>
        <taxon>Magnoliopsida</taxon>
        <taxon>eudicotyledons</taxon>
        <taxon>Gunneridae</taxon>
        <taxon>Pentapetalae</taxon>
        <taxon>rosids</taxon>
        <taxon>fabids</taxon>
        <taxon>Fabales</taxon>
        <taxon>Fabaceae</taxon>
        <taxon>Papilionoideae</taxon>
        <taxon>50 kb inversion clade</taxon>
        <taxon>dalbergioids sensu lato</taxon>
        <taxon>Dalbergieae</taxon>
        <taxon>Pterocarpus clade</taxon>
        <taxon>Arachis</taxon>
    </lineage>
</organism>
<dbReference type="Gramene" id="arahy.Tifrunner.gnm2.ann2.Ah16g414600.1">
    <property type="protein sequence ID" value="arahy.Tifrunner.gnm2.ann2.Ah16g414600.1-CDS-1"/>
    <property type="gene ID" value="arahy.Tifrunner.gnm2.ann2.Ah16g414600"/>
</dbReference>
<proteinExistence type="inferred from homology"/>
<reference evidence="3 4" key="1">
    <citation type="submission" date="2019-01" db="EMBL/GenBank/DDBJ databases">
        <title>Sequencing of cultivated peanut Arachis hypogaea provides insights into genome evolution and oil improvement.</title>
        <authorList>
            <person name="Chen X."/>
        </authorList>
    </citation>
    <scope>NUCLEOTIDE SEQUENCE [LARGE SCALE GENOMIC DNA]</scope>
    <source>
        <strain evidence="4">cv. Fuhuasheng</strain>
        <tissue evidence="3">Leaves</tissue>
    </source>
</reference>
<dbReference type="SMR" id="A0A444YSP5"/>
<keyword evidence="4" id="KW-1185">Reference proteome</keyword>
<dbReference type="PANTHER" id="PTHR33985">
    <property type="entry name" value="OS02G0491300 PROTEIN-RELATED"/>
    <property type="match status" value="1"/>
</dbReference>
<dbReference type="Proteomes" id="UP000289738">
    <property type="component" value="Chromosome B06"/>
</dbReference>
<evidence type="ECO:0000313" key="4">
    <source>
        <dbReference type="Proteomes" id="UP000289738"/>
    </source>
</evidence>
<dbReference type="InterPro" id="IPR036378">
    <property type="entry name" value="FAS1_dom_sf"/>
</dbReference>
<dbReference type="AlphaFoldDB" id="A0A444YSP5"/>
<dbReference type="InterPro" id="IPR052806">
    <property type="entry name" value="Fasciclin-like_AGP"/>
</dbReference>
<dbReference type="InterPro" id="IPR000782">
    <property type="entry name" value="FAS1_domain"/>
</dbReference>
<evidence type="ECO:0000256" key="1">
    <source>
        <dbReference type="ARBA" id="ARBA00007843"/>
    </source>
</evidence>
<protein>
    <recommendedName>
        <fullName evidence="2">FAS1 domain-containing protein</fullName>
    </recommendedName>
</protein>
<dbReference type="EMBL" id="SDMP01000016">
    <property type="protein sequence ID" value="RYR04946.1"/>
    <property type="molecule type" value="Genomic_DNA"/>
</dbReference>
<feature type="domain" description="FAS1" evidence="2">
    <location>
        <begin position="31"/>
        <end position="157"/>
    </location>
</feature>
<dbReference type="PANTHER" id="PTHR33985:SF21">
    <property type="entry name" value="FASCICLIN-LIKE ARABINOGALACTAN PROTEIN 20-RELATED"/>
    <property type="match status" value="1"/>
</dbReference>
<dbReference type="SMART" id="SM00554">
    <property type="entry name" value="FAS1"/>
    <property type="match status" value="2"/>
</dbReference>
<dbReference type="Gene3D" id="2.30.180.10">
    <property type="entry name" value="FAS1 domain"/>
    <property type="match status" value="2"/>
</dbReference>
<dbReference type="PROSITE" id="PS50213">
    <property type="entry name" value="FAS1"/>
    <property type="match status" value="2"/>
</dbReference>
<accession>A0A444YSP5</accession>
<dbReference type="OrthoDB" id="1893649at2759"/>
<comment type="similarity">
    <text evidence="1">Belongs to the fasciclin-like AGP family.</text>
</comment>
<evidence type="ECO:0000313" key="3">
    <source>
        <dbReference type="EMBL" id="RYR04946.1"/>
    </source>
</evidence>
<sequence length="317" mass="34589">MEKINLFTLRTLLFLVTVVILLFPSAASSTEALLTLAVQTLTDAGFLSMALTLRLASPSIPLPSANTATVFVPPNAAFIRSGPLPLSLLKYHILPDRLPLQNLSTLQPNTPLPTLLPNSYLSITSSSSNKLSLNDVVVSKIPIFDDGSLLLLAIDDFFNSSSLQELESEPARTNAETFAAVTEVLKSNGCSVMATFLDAQLSTEFGDERKFTIFAPLDEAFAVNGVRNIGDYSTIFRKHVVPKLITWRDLIRLPNESLLPTFSDGFEINVTVSPRMRFLNGVLVAVPDMFRSDLVVVHGIHGLLDSNRVEQCHSATC</sequence>
<gene>
    <name evidence="3" type="ORF">Ahy_B06g084761</name>
</gene>
<feature type="domain" description="FAS1" evidence="2">
    <location>
        <begin position="177"/>
        <end position="304"/>
    </location>
</feature>
<comment type="caution">
    <text evidence="3">The sequence shown here is derived from an EMBL/GenBank/DDBJ whole genome shotgun (WGS) entry which is preliminary data.</text>
</comment>
<dbReference type="Pfam" id="PF02469">
    <property type="entry name" value="Fasciclin"/>
    <property type="match status" value="2"/>
</dbReference>
<evidence type="ECO:0000259" key="2">
    <source>
        <dbReference type="PROSITE" id="PS50213"/>
    </source>
</evidence>
<dbReference type="SUPFAM" id="SSF82153">
    <property type="entry name" value="FAS1 domain"/>
    <property type="match status" value="2"/>
</dbReference>